<reference evidence="1" key="1">
    <citation type="journal article" date="2012" name="PLoS ONE">
        <title>Gene sets for utilization of primary and secondary nutrition supplies in the distal gut of endangered iberian lynx.</title>
        <authorList>
            <person name="Alcaide M."/>
            <person name="Messina E."/>
            <person name="Richter M."/>
            <person name="Bargiela R."/>
            <person name="Peplies J."/>
            <person name="Huws S.A."/>
            <person name="Newbold C.J."/>
            <person name="Golyshin P.N."/>
            <person name="Simon M.A."/>
            <person name="Lopez G."/>
            <person name="Yakimov M.M."/>
            <person name="Ferrer M."/>
        </authorList>
    </citation>
    <scope>NUCLEOTIDE SEQUENCE</scope>
</reference>
<evidence type="ECO:0000313" key="1">
    <source>
        <dbReference type="EMBL" id="EJW90997.1"/>
    </source>
</evidence>
<sequence>VKALRRNGIDICDEDCGGLLISVSGTGFSLYSDGDYIASASSVEMMLSKISLYMKNNQ</sequence>
<dbReference type="AlphaFoldDB" id="J9FN09"/>
<gene>
    <name evidence="1" type="ORF">EVA_20895</name>
</gene>
<accession>J9FN09</accession>
<protein>
    <submittedName>
        <fullName evidence="1">Uncharacterized protein</fullName>
    </submittedName>
</protein>
<comment type="caution">
    <text evidence="1">The sequence shown here is derived from an EMBL/GenBank/DDBJ whole genome shotgun (WGS) entry which is preliminary data.</text>
</comment>
<name>J9FN09_9ZZZZ</name>
<organism evidence="1">
    <name type="scientific">gut metagenome</name>
    <dbReference type="NCBI Taxonomy" id="749906"/>
    <lineage>
        <taxon>unclassified sequences</taxon>
        <taxon>metagenomes</taxon>
        <taxon>organismal metagenomes</taxon>
    </lineage>
</organism>
<dbReference type="EMBL" id="AMCI01008469">
    <property type="protein sequence ID" value="EJW90997.1"/>
    <property type="molecule type" value="Genomic_DNA"/>
</dbReference>
<proteinExistence type="predicted"/>
<feature type="non-terminal residue" evidence="1">
    <location>
        <position position="1"/>
    </location>
</feature>